<sequence length="68" mass="7599">MLAGAGLLWNVLFLRFYEEIHCAGTKTYALSLLYRIRLGLTILSPPISTALSPEQSIVTSDKLSYPKR</sequence>
<dbReference type="EMBL" id="CM042034">
    <property type="protein sequence ID" value="KAI3760804.1"/>
    <property type="molecule type" value="Genomic_DNA"/>
</dbReference>
<name>A0ACB9EPL9_9ASTR</name>
<proteinExistence type="predicted"/>
<reference evidence="1 2" key="2">
    <citation type="journal article" date="2022" name="Mol. Ecol. Resour.">
        <title>The genomes of chicory, endive, great burdock and yacon provide insights into Asteraceae paleo-polyploidization history and plant inulin production.</title>
        <authorList>
            <person name="Fan W."/>
            <person name="Wang S."/>
            <person name="Wang H."/>
            <person name="Wang A."/>
            <person name="Jiang F."/>
            <person name="Liu H."/>
            <person name="Zhao H."/>
            <person name="Xu D."/>
            <person name="Zhang Y."/>
        </authorList>
    </citation>
    <scope>NUCLEOTIDE SEQUENCE [LARGE SCALE GENOMIC DNA]</scope>
    <source>
        <strain evidence="2">cv. Yunnan</strain>
        <tissue evidence="1">Leaves</tissue>
    </source>
</reference>
<keyword evidence="2" id="KW-1185">Reference proteome</keyword>
<evidence type="ECO:0000313" key="1">
    <source>
        <dbReference type="EMBL" id="KAI3760804.1"/>
    </source>
</evidence>
<accession>A0ACB9EPL9</accession>
<organism evidence="1 2">
    <name type="scientific">Smallanthus sonchifolius</name>
    <dbReference type="NCBI Taxonomy" id="185202"/>
    <lineage>
        <taxon>Eukaryota</taxon>
        <taxon>Viridiplantae</taxon>
        <taxon>Streptophyta</taxon>
        <taxon>Embryophyta</taxon>
        <taxon>Tracheophyta</taxon>
        <taxon>Spermatophyta</taxon>
        <taxon>Magnoliopsida</taxon>
        <taxon>eudicotyledons</taxon>
        <taxon>Gunneridae</taxon>
        <taxon>Pentapetalae</taxon>
        <taxon>asterids</taxon>
        <taxon>campanulids</taxon>
        <taxon>Asterales</taxon>
        <taxon>Asteraceae</taxon>
        <taxon>Asteroideae</taxon>
        <taxon>Heliantheae alliance</taxon>
        <taxon>Millerieae</taxon>
        <taxon>Smallanthus</taxon>
    </lineage>
</organism>
<evidence type="ECO:0000313" key="2">
    <source>
        <dbReference type="Proteomes" id="UP001056120"/>
    </source>
</evidence>
<protein>
    <submittedName>
        <fullName evidence="1">Uncharacterized protein</fullName>
    </submittedName>
</protein>
<reference evidence="2" key="1">
    <citation type="journal article" date="2022" name="Mol. Ecol. Resour.">
        <title>The genomes of chicory, endive, great burdock and yacon provide insights into Asteraceae palaeo-polyploidization history and plant inulin production.</title>
        <authorList>
            <person name="Fan W."/>
            <person name="Wang S."/>
            <person name="Wang H."/>
            <person name="Wang A."/>
            <person name="Jiang F."/>
            <person name="Liu H."/>
            <person name="Zhao H."/>
            <person name="Xu D."/>
            <person name="Zhang Y."/>
        </authorList>
    </citation>
    <scope>NUCLEOTIDE SEQUENCE [LARGE SCALE GENOMIC DNA]</scope>
    <source>
        <strain evidence="2">cv. Yunnan</strain>
    </source>
</reference>
<comment type="caution">
    <text evidence="1">The sequence shown here is derived from an EMBL/GenBank/DDBJ whole genome shotgun (WGS) entry which is preliminary data.</text>
</comment>
<gene>
    <name evidence="1" type="ORF">L1987_51203</name>
</gene>
<dbReference type="Proteomes" id="UP001056120">
    <property type="component" value="Linkage Group LG17"/>
</dbReference>